<dbReference type="PANTHER" id="PTHR30572:SF18">
    <property type="entry name" value="ABC-TYPE MACROLIDE FAMILY EXPORT SYSTEM PERMEASE COMPONENT 2"/>
    <property type="match status" value="1"/>
</dbReference>
<evidence type="ECO:0000259" key="8">
    <source>
        <dbReference type="Pfam" id="PF12704"/>
    </source>
</evidence>
<evidence type="ECO:0000256" key="3">
    <source>
        <dbReference type="ARBA" id="ARBA00022692"/>
    </source>
</evidence>
<reference evidence="9 10" key="1">
    <citation type="submission" date="2019-07" db="EMBL/GenBank/DDBJ databases">
        <title>Whole genome shotgun sequence of Chitinophaga cymbidii NBRC 109752.</title>
        <authorList>
            <person name="Hosoyama A."/>
            <person name="Uohara A."/>
            <person name="Ohji S."/>
            <person name="Ichikawa N."/>
        </authorList>
    </citation>
    <scope>NUCLEOTIDE SEQUENCE [LARGE SCALE GENOMIC DNA]</scope>
    <source>
        <strain evidence="9 10">NBRC 109752</strain>
    </source>
</reference>
<dbReference type="PANTHER" id="PTHR30572">
    <property type="entry name" value="MEMBRANE COMPONENT OF TRANSPORTER-RELATED"/>
    <property type="match status" value="1"/>
</dbReference>
<feature type="transmembrane region" description="Helical" evidence="6">
    <location>
        <begin position="753"/>
        <end position="775"/>
    </location>
</feature>
<proteinExistence type="predicted"/>
<keyword evidence="3 6" id="KW-0812">Transmembrane</keyword>
<gene>
    <name evidence="9" type="ORF">CCY01nite_50140</name>
</gene>
<evidence type="ECO:0000313" key="9">
    <source>
        <dbReference type="EMBL" id="GEP98754.1"/>
    </source>
</evidence>
<dbReference type="GO" id="GO:0005886">
    <property type="term" value="C:plasma membrane"/>
    <property type="evidence" value="ECO:0007669"/>
    <property type="project" value="UniProtKB-SubCell"/>
</dbReference>
<feature type="transmembrane region" description="Helical" evidence="6">
    <location>
        <begin position="32"/>
        <end position="52"/>
    </location>
</feature>
<evidence type="ECO:0000256" key="2">
    <source>
        <dbReference type="ARBA" id="ARBA00022475"/>
    </source>
</evidence>
<evidence type="ECO:0000256" key="4">
    <source>
        <dbReference type="ARBA" id="ARBA00022989"/>
    </source>
</evidence>
<dbReference type="InterPro" id="IPR025857">
    <property type="entry name" value="MacB_PCD"/>
</dbReference>
<feature type="domain" description="MacB-like periplasmic core" evidence="8">
    <location>
        <begin position="31"/>
        <end position="249"/>
    </location>
</feature>
<comment type="subcellular location">
    <subcellularLocation>
        <location evidence="1">Cell membrane</location>
        <topology evidence="1">Multi-pass membrane protein</topology>
    </subcellularLocation>
</comment>
<feature type="domain" description="MacB-like periplasmic core" evidence="8">
    <location>
        <begin position="437"/>
        <end position="599"/>
    </location>
</feature>
<dbReference type="Pfam" id="PF12704">
    <property type="entry name" value="MacB_PCD"/>
    <property type="match status" value="2"/>
</dbReference>
<evidence type="ECO:0000259" key="7">
    <source>
        <dbReference type="Pfam" id="PF02687"/>
    </source>
</evidence>
<sequence length="792" mass="87718">MVHALPVNYLDMLHNYFLVSWRNIVKDKVSSIINIGGLAVGLAITIMLLLWIRDAMSYDKFHAHLPQIHQLMFNHQLGGDIGTSRSVAGPLAAVLREDVPEIRYAARTSYTGQQMVRAGENSFYERGFYAEPDLFRMLSFGAIEGDPVTALQDPGSVVITERTAKKLFGTGNALGKILRHNNVSDLKVGAVIRDIPHNSTFQFDIVLPFKLFEQQNSGWINKWDNNSIQTWAALTPSSDVTIVNNKIQAAVKRHTDVVKTTFFAYPLADLHLYGSFRNGKVSGGLIDGVKVMIIVGIFILLIACVNFMNLATAHSERRAREVGVRKVLGAPRKVIIMQFLAEALCMTFLALLLALLLARMILPFVNRFPDVHFSFDVFNWPVLGALTCITIVTGLVAGSYPAFFLSNFKPVKVLKGVVTNNKGGALLRKGLVTFQFVISIFLIISIVVIFQQQQHIQNRPIGYDKENLLIIPARGDMGDKFNLFKAEVQQIPGVQSISAGSNNMIKFGGSTDGIPWPGKTDDQNFAVTVTTVNYDWTKTTGLKMTAGRDFDPAYGADSSACLLNEAAVRKMGLKEPVIGTKLGDKTVIGVVEDFVFNQVNSDPGPMMINLGNGGSYFFIRIKNDNNWRKTVSLIETAAKRSNPNYPFELQFMKAEYDKEYRGLRAGAQLTFALGVLAIIISCLGLFGLSTFLAERRTKETGIRKVFGAGITKIWFSLSKDFIKPVLVAFMLASPLAAWVMQQLLNDADYRIELSWWMFVLSGLVALIIAVITVSFQGVKAALRDPVKSLRME</sequence>
<dbReference type="InterPro" id="IPR050250">
    <property type="entry name" value="Macrolide_Exporter_MacB"/>
</dbReference>
<evidence type="ECO:0000256" key="6">
    <source>
        <dbReference type="SAM" id="Phobius"/>
    </source>
</evidence>
<keyword evidence="4 6" id="KW-1133">Transmembrane helix</keyword>
<feature type="domain" description="ABC3 transporter permease C-terminal" evidence="7">
    <location>
        <begin position="293"/>
        <end position="407"/>
    </location>
</feature>
<feature type="transmembrane region" description="Helical" evidence="6">
    <location>
        <begin position="671"/>
        <end position="693"/>
    </location>
</feature>
<name>A0A512RSU6_9BACT</name>
<keyword evidence="5 6" id="KW-0472">Membrane</keyword>
<comment type="caution">
    <text evidence="9">The sequence shown here is derived from an EMBL/GenBank/DDBJ whole genome shotgun (WGS) entry which is preliminary data.</text>
</comment>
<evidence type="ECO:0000313" key="10">
    <source>
        <dbReference type="Proteomes" id="UP000321436"/>
    </source>
</evidence>
<feature type="transmembrane region" description="Helical" evidence="6">
    <location>
        <begin position="721"/>
        <end position="741"/>
    </location>
</feature>
<feature type="transmembrane region" description="Helical" evidence="6">
    <location>
        <begin position="334"/>
        <end position="362"/>
    </location>
</feature>
<evidence type="ECO:0000256" key="1">
    <source>
        <dbReference type="ARBA" id="ARBA00004651"/>
    </source>
</evidence>
<protein>
    <submittedName>
        <fullName evidence="9">ABC transporter permease</fullName>
    </submittedName>
</protein>
<dbReference type="GO" id="GO:0022857">
    <property type="term" value="F:transmembrane transporter activity"/>
    <property type="evidence" value="ECO:0007669"/>
    <property type="project" value="TreeGrafter"/>
</dbReference>
<keyword evidence="10" id="KW-1185">Reference proteome</keyword>
<evidence type="ECO:0000256" key="5">
    <source>
        <dbReference type="ARBA" id="ARBA00023136"/>
    </source>
</evidence>
<feature type="transmembrane region" description="Helical" evidence="6">
    <location>
        <begin position="382"/>
        <end position="405"/>
    </location>
</feature>
<feature type="transmembrane region" description="Helical" evidence="6">
    <location>
        <begin position="426"/>
        <end position="450"/>
    </location>
</feature>
<dbReference type="EMBL" id="BKAU01000007">
    <property type="protein sequence ID" value="GEP98754.1"/>
    <property type="molecule type" value="Genomic_DNA"/>
</dbReference>
<accession>A0A512RSU6</accession>
<dbReference type="InterPro" id="IPR003838">
    <property type="entry name" value="ABC3_permease_C"/>
</dbReference>
<dbReference type="Proteomes" id="UP000321436">
    <property type="component" value="Unassembled WGS sequence"/>
</dbReference>
<keyword evidence="2" id="KW-1003">Cell membrane</keyword>
<dbReference type="Pfam" id="PF02687">
    <property type="entry name" value="FtsX"/>
    <property type="match status" value="2"/>
</dbReference>
<organism evidence="9 10">
    <name type="scientific">Chitinophaga cymbidii</name>
    <dbReference type="NCBI Taxonomy" id="1096750"/>
    <lineage>
        <taxon>Bacteria</taxon>
        <taxon>Pseudomonadati</taxon>
        <taxon>Bacteroidota</taxon>
        <taxon>Chitinophagia</taxon>
        <taxon>Chitinophagales</taxon>
        <taxon>Chitinophagaceae</taxon>
        <taxon>Chitinophaga</taxon>
    </lineage>
</organism>
<feature type="transmembrane region" description="Helical" evidence="6">
    <location>
        <begin position="291"/>
        <end position="313"/>
    </location>
</feature>
<feature type="domain" description="ABC3 transporter permease C-terminal" evidence="7">
    <location>
        <begin position="672"/>
        <end position="773"/>
    </location>
</feature>
<dbReference type="AlphaFoldDB" id="A0A512RSU6"/>